<organism evidence="9 10">
    <name type="scientific">Wenzhouxiangella sediminis</name>
    <dbReference type="NCBI Taxonomy" id="1792836"/>
    <lineage>
        <taxon>Bacteria</taxon>
        <taxon>Pseudomonadati</taxon>
        <taxon>Pseudomonadota</taxon>
        <taxon>Gammaproteobacteria</taxon>
        <taxon>Chromatiales</taxon>
        <taxon>Wenzhouxiangellaceae</taxon>
        <taxon>Wenzhouxiangella</taxon>
    </lineage>
</organism>
<feature type="chain" id="PRO_5017691521" evidence="7">
    <location>
        <begin position="27"/>
        <end position="550"/>
    </location>
</feature>
<keyword evidence="7" id="KW-0732">Signal</keyword>
<evidence type="ECO:0000256" key="7">
    <source>
        <dbReference type="SAM" id="SignalP"/>
    </source>
</evidence>
<evidence type="ECO:0000256" key="1">
    <source>
        <dbReference type="ARBA" id="ARBA00004651"/>
    </source>
</evidence>
<feature type="signal peptide" evidence="7">
    <location>
        <begin position="1"/>
        <end position="26"/>
    </location>
</feature>
<dbReference type="RefSeq" id="WP_116649247.1">
    <property type="nucleotide sequence ID" value="NZ_QUZK01000004.1"/>
</dbReference>
<comment type="subcellular location">
    <subcellularLocation>
        <location evidence="1">Cell membrane</location>
        <topology evidence="1">Multi-pass membrane protein</topology>
    </subcellularLocation>
</comment>
<feature type="transmembrane region" description="Helical" evidence="6">
    <location>
        <begin position="297"/>
        <end position="314"/>
    </location>
</feature>
<feature type="transmembrane region" description="Helical" evidence="6">
    <location>
        <begin position="526"/>
        <end position="547"/>
    </location>
</feature>
<dbReference type="Pfam" id="PF03553">
    <property type="entry name" value="Na_H_antiporter"/>
    <property type="match status" value="1"/>
</dbReference>
<evidence type="ECO:0000256" key="2">
    <source>
        <dbReference type="ARBA" id="ARBA00022475"/>
    </source>
</evidence>
<evidence type="ECO:0000256" key="4">
    <source>
        <dbReference type="ARBA" id="ARBA00022989"/>
    </source>
</evidence>
<feature type="transmembrane region" description="Helical" evidence="6">
    <location>
        <begin position="221"/>
        <end position="246"/>
    </location>
</feature>
<dbReference type="AlphaFoldDB" id="A0A3E1KCL9"/>
<feature type="transmembrane region" description="Helical" evidence="6">
    <location>
        <begin position="35"/>
        <end position="51"/>
    </location>
</feature>
<feature type="transmembrane region" description="Helical" evidence="6">
    <location>
        <begin position="178"/>
        <end position="201"/>
    </location>
</feature>
<accession>A0A3E1KCL9</accession>
<feature type="transmembrane region" description="Helical" evidence="6">
    <location>
        <begin position="58"/>
        <end position="78"/>
    </location>
</feature>
<evidence type="ECO:0000256" key="6">
    <source>
        <dbReference type="SAM" id="Phobius"/>
    </source>
</evidence>
<dbReference type="InterPro" id="IPR018461">
    <property type="entry name" value="Na/H_Antiport_NhaC-like_C"/>
</dbReference>
<reference evidence="9 10" key="1">
    <citation type="submission" date="2018-08" db="EMBL/GenBank/DDBJ databases">
        <title>Wenzhouxiangella salilacus sp. nov., a novel bacterium isolated from a saline lake in Xinjiang Province, China.</title>
        <authorList>
            <person name="Han S."/>
        </authorList>
    </citation>
    <scope>NUCLEOTIDE SEQUENCE [LARGE SCALE GENOMIC DNA]</scope>
    <source>
        <strain evidence="9 10">XDB06</strain>
    </source>
</reference>
<keyword evidence="10" id="KW-1185">Reference proteome</keyword>
<gene>
    <name evidence="9" type="ORF">DZC52_00940</name>
</gene>
<evidence type="ECO:0000256" key="5">
    <source>
        <dbReference type="ARBA" id="ARBA00023136"/>
    </source>
</evidence>
<feature type="domain" description="Na+/H+ antiporter NhaC-like C-terminal" evidence="8">
    <location>
        <begin position="190"/>
        <end position="517"/>
    </location>
</feature>
<dbReference type="PANTHER" id="PTHR43478:SF1">
    <property type="entry name" value="NA+_H+ ANTIPORTER NHAC-LIKE C-TERMINAL DOMAIN-CONTAINING PROTEIN"/>
    <property type="match status" value="1"/>
</dbReference>
<protein>
    <submittedName>
        <fullName evidence="9">Na+/H+ antiporter NhaC family protein</fullName>
    </submittedName>
</protein>
<evidence type="ECO:0000256" key="3">
    <source>
        <dbReference type="ARBA" id="ARBA00022692"/>
    </source>
</evidence>
<feature type="transmembrane region" description="Helical" evidence="6">
    <location>
        <begin position="334"/>
        <end position="351"/>
    </location>
</feature>
<name>A0A3E1KCL9_9GAMM</name>
<keyword evidence="3 6" id="KW-0812">Transmembrane</keyword>
<dbReference type="OrthoDB" id="9762978at2"/>
<feature type="transmembrane region" description="Helical" evidence="6">
    <location>
        <begin position="433"/>
        <end position="454"/>
    </location>
</feature>
<comment type="caution">
    <text evidence="9">The sequence shown here is derived from an EMBL/GenBank/DDBJ whole genome shotgun (WGS) entry which is preliminary data.</text>
</comment>
<keyword evidence="2" id="KW-1003">Cell membrane</keyword>
<keyword evidence="4 6" id="KW-1133">Transmembrane helix</keyword>
<evidence type="ECO:0000313" key="10">
    <source>
        <dbReference type="Proteomes" id="UP000260351"/>
    </source>
</evidence>
<evidence type="ECO:0000313" key="9">
    <source>
        <dbReference type="EMBL" id="RFF32718.1"/>
    </source>
</evidence>
<feature type="transmembrane region" description="Helical" evidence="6">
    <location>
        <begin position="363"/>
        <end position="385"/>
    </location>
</feature>
<dbReference type="Proteomes" id="UP000260351">
    <property type="component" value="Unassembled WGS sequence"/>
</dbReference>
<dbReference type="EMBL" id="QUZK01000004">
    <property type="protein sequence ID" value="RFF32718.1"/>
    <property type="molecule type" value="Genomic_DNA"/>
</dbReference>
<feature type="transmembrane region" description="Helical" evidence="6">
    <location>
        <begin position="460"/>
        <end position="482"/>
    </location>
</feature>
<dbReference type="GO" id="GO:0005886">
    <property type="term" value="C:plasma membrane"/>
    <property type="evidence" value="ECO:0007669"/>
    <property type="project" value="UniProtKB-SubCell"/>
</dbReference>
<keyword evidence="5 6" id="KW-0472">Membrane</keyword>
<sequence>MNNKIIPALRGIALCAALLASPALFAAEDASHYGWVSVLPPLLAIALALLLRQVVPALFVGIWIGAWALNDFSLIGLWTGLLETFEVHIVDALANRDHAAVILFSMMVGGLVGIISKNGGLLGVVERIVGFADSARRASLATVAMGLAIFFDDYANTLVVGNTMRPVTDRMQISREKLAYLVDSTAAPIACLALVTTWIGYEVGLIRSSIENIAGLDANAYFVFLNSIAYSFYPLFALVLVFAIVLSGRDFGPMHAAERRARQEGRVAPEAVSTALVDDDMQQVQPAEGTRCLARNAVIPVAVLIVSVIAGLFASGEGDTLQEIIGSADAYKSLLWGSLLGVLAAALMSVLHRSLSMAEIMSAWFTGVRSMLLAVVILVLAWALSGMTGELGTAGFLAELLGERLHPGLLPSLVFVLAAGTAFATGSSWGTMGILLPLMLPLSWVLMTANGMAGAEHMPILYGTVAAVLGGAVWGDHCSPISDTTILSSMASQCDHIEHVRTQLPYALFAGIIAIVLGTLPAGFGVPWWMCLPVGAIALVLGVRMMGRKI</sequence>
<dbReference type="PANTHER" id="PTHR43478">
    <property type="entry name" value="NA+/H+ ANTIPORTER-RELATED"/>
    <property type="match status" value="1"/>
</dbReference>
<evidence type="ECO:0000259" key="8">
    <source>
        <dbReference type="Pfam" id="PF03553"/>
    </source>
</evidence>
<proteinExistence type="predicted"/>
<feature type="transmembrane region" description="Helical" evidence="6">
    <location>
        <begin position="98"/>
        <end position="115"/>
    </location>
</feature>